<gene>
    <name evidence="1" type="ORF">NPIL_126711</name>
</gene>
<dbReference type="EMBL" id="BMAW01112230">
    <property type="protein sequence ID" value="GFT51538.1"/>
    <property type="molecule type" value="Genomic_DNA"/>
</dbReference>
<dbReference type="AlphaFoldDB" id="A0A8X6P8D3"/>
<organism evidence="1 2">
    <name type="scientific">Nephila pilipes</name>
    <name type="common">Giant wood spider</name>
    <name type="synonym">Nephila maculata</name>
    <dbReference type="NCBI Taxonomy" id="299642"/>
    <lineage>
        <taxon>Eukaryota</taxon>
        <taxon>Metazoa</taxon>
        <taxon>Ecdysozoa</taxon>
        <taxon>Arthropoda</taxon>
        <taxon>Chelicerata</taxon>
        <taxon>Arachnida</taxon>
        <taxon>Araneae</taxon>
        <taxon>Araneomorphae</taxon>
        <taxon>Entelegynae</taxon>
        <taxon>Araneoidea</taxon>
        <taxon>Nephilidae</taxon>
        <taxon>Nephila</taxon>
    </lineage>
</organism>
<keyword evidence="2" id="KW-1185">Reference proteome</keyword>
<dbReference type="Proteomes" id="UP000887013">
    <property type="component" value="Unassembled WGS sequence"/>
</dbReference>
<sequence>MAEKGEKKKRMVGKQPQVLQWPGKTNIGKIFQSPYYLRLPAECSVWNCFCGKSRLYFLSFLVVEKFDNKKEEHIHLQALPVGWMCSTGQLTLCVNITRNDEPYVSTCENGAESSGRPSIIRHRHFDPFQFIWV</sequence>
<accession>A0A8X6P8D3</accession>
<comment type="caution">
    <text evidence="1">The sequence shown here is derived from an EMBL/GenBank/DDBJ whole genome shotgun (WGS) entry which is preliminary data.</text>
</comment>
<evidence type="ECO:0000313" key="2">
    <source>
        <dbReference type="Proteomes" id="UP000887013"/>
    </source>
</evidence>
<name>A0A8X6P8D3_NEPPI</name>
<protein>
    <submittedName>
        <fullName evidence="1">Uncharacterized protein</fullName>
    </submittedName>
</protein>
<proteinExistence type="predicted"/>
<reference evidence="1" key="1">
    <citation type="submission" date="2020-08" db="EMBL/GenBank/DDBJ databases">
        <title>Multicomponent nature underlies the extraordinary mechanical properties of spider dragline silk.</title>
        <authorList>
            <person name="Kono N."/>
            <person name="Nakamura H."/>
            <person name="Mori M."/>
            <person name="Yoshida Y."/>
            <person name="Ohtoshi R."/>
            <person name="Malay A.D."/>
            <person name="Moran D.A.P."/>
            <person name="Tomita M."/>
            <person name="Numata K."/>
            <person name="Arakawa K."/>
        </authorList>
    </citation>
    <scope>NUCLEOTIDE SEQUENCE</scope>
</reference>
<evidence type="ECO:0000313" key="1">
    <source>
        <dbReference type="EMBL" id="GFT51538.1"/>
    </source>
</evidence>